<sequence>MEKSNFVAHGGIKLPVGYRFHPTDEELLLHYLRRKVFGVPLPASVIPELDVFQADPWSLPGDLKEKRYFFSRKWGNDSENRCKRAAGSGYWKPIGKGRQIVASISNHLIGIKKSLIFCEGKNSNDSTTQWIMHEYHLVGSGTIPNITQVAKMKLGDWVVYRVFQRKRRPRKQGNLSKSPNTKNIQNTHEMIRSSFMGIRTEPSSPCCSGVTEVSSNGVYEEEISSSISFSCHSCMKKT</sequence>
<evidence type="ECO:0000256" key="2">
    <source>
        <dbReference type="ARBA" id="ARBA00023125"/>
    </source>
</evidence>
<feature type="domain" description="NAC" evidence="6">
    <location>
        <begin position="14"/>
        <end position="165"/>
    </location>
</feature>
<protein>
    <submittedName>
        <fullName evidence="7">NAC transcription factors 86</fullName>
    </submittedName>
</protein>
<dbReference type="Gramene" id="Manes.11G080050.1.v8.1">
    <property type="protein sequence ID" value="Manes.11G080050.1.v8.1.CDS"/>
    <property type="gene ID" value="Manes.11G080050.v8.1"/>
</dbReference>
<evidence type="ECO:0000256" key="1">
    <source>
        <dbReference type="ARBA" id="ARBA00023015"/>
    </source>
</evidence>
<dbReference type="OrthoDB" id="676820at2759"/>
<dbReference type="AlphaFoldDB" id="A0A0M4G3S6"/>
<name>A0A0M4G3S6_MANES</name>
<dbReference type="Pfam" id="PF02365">
    <property type="entry name" value="NAM"/>
    <property type="match status" value="1"/>
</dbReference>
<dbReference type="GO" id="GO:0006355">
    <property type="term" value="P:regulation of DNA-templated transcription"/>
    <property type="evidence" value="ECO:0007669"/>
    <property type="project" value="InterPro"/>
</dbReference>
<dbReference type="OMA" id="DPWSMPG"/>
<dbReference type="SUPFAM" id="SSF101941">
    <property type="entry name" value="NAC domain"/>
    <property type="match status" value="1"/>
</dbReference>
<feature type="region of interest" description="Disordered" evidence="5">
    <location>
        <begin position="168"/>
        <end position="187"/>
    </location>
</feature>
<dbReference type="PROSITE" id="PS51005">
    <property type="entry name" value="NAC"/>
    <property type="match status" value="1"/>
</dbReference>
<dbReference type="PANTHER" id="PTHR31719:SF176">
    <property type="entry name" value="NAC DOMAIN CONTAINING PROTEIN 84"/>
    <property type="match status" value="1"/>
</dbReference>
<proteinExistence type="evidence at transcript level"/>
<accession>A0A0M4G3S6</accession>
<dbReference type="Gene3D" id="2.170.150.80">
    <property type="entry name" value="NAC domain"/>
    <property type="match status" value="1"/>
</dbReference>
<feature type="compositionally biased region" description="Polar residues" evidence="5">
    <location>
        <begin position="173"/>
        <end position="187"/>
    </location>
</feature>
<reference evidence="7" key="1">
    <citation type="journal article" date="2015" name="PLoS ONE">
        <title>Genome-Wide Identification and Expression Analysis of the NAC Transcription Factor Family in Cassava.</title>
        <authorList>
            <person name="Hu W."/>
            <person name="Wei Y."/>
            <person name="Xia Z."/>
            <person name="Yan Y."/>
            <person name="Hou X."/>
            <person name="Zou M."/>
            <person name="Lu C."/>
            <person name="Wang W."/>
            <person name="Peng M."/>
        </authorList>
    </citation>
    <scope>NUCLEOTIDE SEQUENCE</scope>
    <source>
        <strain evidence="7">MeNAC86</strain>
    </source>
</reference>
<dbReference type="GeneID" id="110625968"/>
<keyword evidence="3" id="KW-0804">Transcription</keyword>
<dbReference type="EMBL" id="KR605224">
    <property type="protein sequence ID" value="ALC79063.1"/>
    <property type="molecule type" value="mRNA"/>
</dbReference>
<evidence type="ECO:0000256" key="5">
    <source>
        <dbReference type="SAM" id="MobiDB-lite"/>
    </source>
</evidence>
<evidence type="ECO:0000256" key="4">
    <source>
        <dbReference type="ARBA" id="ARBA00023242"/>
    </source>
</evidence>
<keyword evidence="4" id="KW-0539">Nucleus</keyword>
<keyword evidence="1" id="KW-0805">Transcription regulation</keyword>
<evidence type="ECO:0000256" key="3">
    <source>
        <dbReference type="ARBA" id="ARBA00023163"/>
    </source>
</evidence>
<evidence type="ECO:0000313" key="7">
    <source>
        <dbReference type="EMBL" id="ALC79063.1"/>
    </source>
</evidence>
<dbReference type="PANTHER" id="PTHR31719">
    <property type="entry name" value="NAC TRANSCRIPTION FACTOR 56"/>
    <property type="match status" value="1"/>
</dbReference>
<dbReference type="RefSeq" id="XP_021627372.1">
    <property type="nucleotide sequence ID" value="XM_021771680.2"/>
</dbReference>
<organism evidence="7">
    <name type="scientific">Manihot esculenta</name>
    <name type="common">Cassava</name>
    <name type="synonym">Jatropha manihot</name>
    <dbReference type="NCBI Taxonomy" id="3983"/>
    <lineage>
        <taxon>Eukaryota</taxon>
        <taxon>Viridiplantae</taxon>
        <taxon>Streptophyta</taxon>
        <taxon>Embryophyta</taxon>
        <taxon>Tracheophyta</taxon>
        <taxon>Spermatophyta</taxon>
        <taxon>Magnoliopsida</taxon>
        <taxon>eudicotyledons</taxon>
        <taxon>Gunneridae</taxon>
        <taxon>Pentapetalae</taxon>
        <taxon>rosids</taxon>
        <taxon>fabids</taxon>
        <taxon>Malpighiales</taxon>
        <taxon>Euphorbiaceae</taxon>
        <taxon>Crotonoideae</taxon>
        <taxon>Manihoteae</taxon>
        <taxon>Manihot</taxon>
    </lineage>
</organism>
<dbReference type="InterPro" id="IPR003441">
    <property type="entry name" value="NAC-dom"/>
</dbReference>
<dbReference type="InterPro" id="IPR036093">
    <property type="entry name" value="NAC_dom_sf"/>
</dbReference>
<dbReference type="KEGG" id="mesc:110625968"/>
<keyword evidence="2" id="KW-0238">DNA-binding</keyword>
<evidence type="ECO:0000259" key="6">
    <source>
        <dbReference type="PROSITE" id="PS51005"/>
    </source>
</evidence>
<dbReference type="GO" id="GO:0003677">
    <property type="term" value="F:DNA binding"/>
    <property type="evidence" value="ECO:0007669"/>
    <property type="project" value="UniProtKB-KW"/>
</dbReference>